<evidence type="ECO:0000259" key="3">
    <source>
        <dbReference type="PROSITE" id="PS50977"/>
    </source>
</evidence>
<accession>A0AAX3ZXV5</accession>
<dbReference type="Pfam" id="PF00440">
    <property type="entry name" value="TetR_N"/>
    <property type="match status" value="1"/>
</dbReference>
<protein>
    <submittedName>
        <fullName evidence="4">TetR family transcriptional regulator</fullName>
    </submittedName>
</protein>
<dbReference type="RefSeq" id="WP_308371472.1">
    <property type="nucleotide sequence ID" value="NZ_CP124545.1"/>
</dbReference>
<dbReference type="GO" id="GO:0006355">
    <property type="term" value="P:regulation of DNA-templated transcription"/>
    <property type="evidence" value="ECO:0007669"/>
    <property type="project" value="UniProtKB-ARBA"/>
</dbReference>
<dbReference type="InterPro" id="IPR009057">
    <property type="entry name" value="Homeodomain-like_sf"/>
</dbReference>
<dbReference type="PANTHER" id="PTHR30328:SF54">
    <property type="entry name" value="HTH-TYPE TRANSCRIPTIONAL REPRESSOR SCO4008"/>
    <property type="match status" value="1"/>
</dbReference>
<name>A0AAX3ZXV5_RHOER</name>
<dbReference type="PANTHER" id="PTHR30328">
    <property type="entry name" value="TRANSCRIPTIONAL REPRESSOR"/>
    <property type="match status" value="1"/>
</dbReference>
<dbReference type="InterPro" id="IPR050109">
    <property type="entry name" value="HTH-type_TetR-like_transc_reg"/>
</dbReference>
<dbReference type="Proteomes" id="UP001230933">
    <property type="component" value="Chromosome"/>
</dbReference>
<sequence length="198" mass="22012">MSSSSRIDSSRDRIVEAATAEFARYGIAGARIDRIAKSAKTSKERVYAYFRSKEELYRFVAARELDAVAEATQLDPADLPGYAGRVHDYFVANPDNRRIMRWGELEFVGTDDAARETARNKTAKLRRAQQDGLLDPSWDPLDVLVFVSQLASAWADQPGLPATKSVRDEFLADRRAAIVAAVERLFPATTIADQVTVD</sequence>
<dbReference type="Pfam" id="PF17926">
    <property type="entry name" value="TetR_C_21"/>
    <property type="match status" value="1"/>
</dbReference>
<dbReference type="PROSITE" id="PS50977">
    <property type="entry name" value="HTH_TETR_2"/>
    <property type="match status" value="1"/>
</dbReference>
<dbReference type="AlphaFoldDB" id="A0AAX3ZXV5"/>
<evidence type="ECO:0000313" key="4">
    <source>
        <dbReference type="EMBL" id="WMN01902.1"/>
    </source>
</evidence>
<evidence type="ECO:0000256" key="2">
    <source>
        <dbReference type="PROSITE-ProRule" id="PRU00335"/>
    </source>
</evidence>
<dbReference type="SUPFAM" id="SSF46689">
    <property type="entry name" value="Homeodomain-like"/>
    <property type="match status" value="1"/>
</dbReference>
<keyword evidence="5" id="KW-0614">Plasmid</keyword>
<dbReference type="InterPro" id="IPR041467">
    <property type="entry name" value="Sco4008_C"/>
</dbReference>
<feature type="domain" description="HTH tetR-type" evidence="3">
    <location>
        <begin position="8"/>
        <end position="68"/>
    </location>
</feature>
<organism evidence="4 6">
    <name type="scientific">Rhodococcus erythropolis</name>
    <name type="common">Arthrobacter picolinophilus</name>
    <dbReference type="NCBI Taxonomy" id="1833"/>
    <lineage>
        <taxon>Bacteria</taxon>
        <taxon>Bacillati</taxon>
        <taxon>Actinomycetota</taxon>
        <taxon>Actinomycetes</taxon>
        <taxon>Mycobacteriales</taxon>
        <taxon>Nocardiaceae</taxon>
        <taxon>Rhodococcus</taxon>
        <taxon>Rhodococcus erythropolis group</taxon>
    </lineage>
</organism>
<dbReference type="Gene3D" id="1.10.357.10">
    <property type="entry name" value="Tetracycline Repressor, domain 2"/>
    <property type="match status" value="1"/>
</dbReference>
<dbReference type="GO" id="GO:0003677">
    <property type="term" value="F:DNA binding"/>
    <property type="evidence" value="ECO:0007669"/>
    <property type="project" value="UniProtKB-UniRule"/>
</dbReference>
<dbReference type="EMBL" id="CP133191">
    <property type="protein sequence ID" value="WMN03188.1"/>
    <property type="molecule type" value="Genomic_DNA"/>
</dbReference>
<evidence type="ECO:0000313" key="6">
    <source>
        <dbReference type="Proteomes" id="UP001230933"/>
    </source>
</evidence>
<geneLocation type="plasmid" evidence="5 6">
    <name>pMGMM8_1</name>
</geneLocation>
<dbReference type="SUPFAM" id="SSF48498">
    <property type="entry name" value="Tetracyclin repressor-like, C-terminal domain"/>
    <property type="match status" value="1"/>
</dbReference>
<feature type="DNA-binding region" description="H-T-H motif" evidence="2">
    <location>
        <begin position="31"/>
        <end position="50"/>
    </location>
</feature>
<dbReference type="EMBL" id="CP124545">
    <property type="protein sequence ID" value="WMN01902.1"/>
    <property type="molecule type" value="Genomic_DNA"/>
</dbReference>
<dbReference type="Proteomes" id="UP001230933">
    <property type="component" value="Plasmid pMGMM8_1"/>
</dbReference>
<dbReference type="InterPro" id="IPR036271">
    <property type="entry name" value="Tet_transcr_reg_TetR-rel_C_sf"/>
</dbReference>
<dbReference type="PRINTS" id="PR00455">
    <property type="entry name" value="HTHTETR"/>
</dbReference>
<evidence type="ECO:0000256" key="1">
    <source>
        <dbReference type="ARBA" id="ARBA00023125"/>
    </source>
</evidence>
<gene>
    <name evidence="4" type="ORF">QIE55_31880</name>
    <name evidence="5" type="ORF">QIE55_32825</name>
</gene>
<proteinExistence type="predicted"/>
<keyword evidence="1 2" id="KW-0238">DNA-binding</keyword>
<reference evidence="4" key="1">
    <citation type="submission" date="2023-08" db="EMBL/GenBank/DDBJ databases">
        <title>Isolation and Characterization of Rhodococcus erythropolis MGMM8.</title>
        <authorList>
            <person name="Diabankana R.G.C."/>
            <person name="Afordoanyi D.M."/>
            <person name="Validov S.Z."/>
        </authorList>
    </citation>
    <scope>NUCLEOTIDE SEQUENCE</scope>
    <source>
        <strain evidence="4">MGMM8</strain>
        <plasmid evidence="5">pMGMM8_1</plasmid>
    </source>
</reference>
<dbReference type="InterPro" id="IPR001647">
    <property type="entry name" value="HTH_TetR"/>
</dbReference>
<evidence type="ECO:0000313" key="5">
    <source>
        <dbReference type="EMBL" id="WMN03188.1"/>
    </source>
</evidence>